<dbReference type="InterPro" id="IPR012337">
    <property type="entry name" value="RNaseH-like_sf"/>
</dbReference>
<evidence type="ECO:0000313" key="1">
    <source>
        <dbReference type="EMBL" id="GAA5179100.1"/>
    </source>
</evidence>
<dbReference type="RefSeq" id="WP_345626190.1">
    <property type="nucleotide sequence ID" value="NZ_BAABJQ010000002.1"/>
</dbReference>
<dbReference type="Proteomes" id="UP001501570">
    <property type="component" value="Unassembled WGS sequence"/>
</dbReference>
<proteinExistence type="predicted"/>
<name>A0ABP9RLS8_9ACTN</name>
<protein>
    <recommendedName>
        <fullName evidence="3">Transposase IS4-like domain-containing protein</fullName>
    </recommendedName>
</protein>
<evidence type="ECO:0000313" key="2">
    <source>
        <dbReference type="Proteomes" id="UP001501570"/>
    </source>
</evidence>
<accession>A0ABP9RLS8</accession>
<gene>
    <name evidence="1" type="ORF">GCM10023322_08060</name>
</gene>
<sequence>MPPFSEPGKPDLALVTTDLTTPAAAVLERYASRWAIEVAFHDAKNTTGVGEARNRTREAVERTVPFGLYTQSLVIIWYHLAGHHAHLVRDRRDRAPWYTTKKYPSYLDMIVKLRRVLIAAQYDES</sequence>
<organism evidence="1 2">
    <name type="scientific">Rugosimonospora acidiphila</name>
    <dbReference type="NCBI Taxonomy" id="556531"/>
    <lineage>
        <taxon>Bacteria</taxon>
        <taxon>Bacillati</taxon>
        <taxon>Actinomycetota</taxon>
        <taxon>Actinomycetes</taxon>
        <taxon>Micromonosporales</taxon>
        <taxon>Micromonosporaceae</taxon>
        <taxon>Rugosimonospora</taxon>
    </lineage>
</organism>
<reference evidence="2" key="1">
    <citation type="journal article" date="2019" name="Int. J. Syst. Evol. Microbiol.">
        <title>The Global Catalogue of Microorganisms (GCM) 10K type strain sequencing project: providing services to taxonomists for standard genome sequencing and annotation.</title>
        <authorList>
            <consortium name="The Broad Institute Genomics Platform"/>
            <consortium name="The Broad Institute Genome Sequencing Center for Infectious Disease"/>
            <person name="Wu L."/>
            <person name="Ma J."/>
        </authorList>
    </citation>
    <scope>NUCLEOTIDE SEQUENCE [LARGE SCALE GENOMIC DNA]</scope>
    <source>
        <strain evidence="2">JCM 18304</strain>
    </source>
</reference>
<comment type="caution">
    <text evidence="1">The sequence shown here is derived from an EMBL/GenBank/DDBJ whole genome shotgun (WGS) entry which is preliminary data.</text>
</comment>
<dbReference type="SUPFAM" id="SSF53098">
    <property type="entry name" value="Ribonuclease H-like"/>
    <property type="match status" value="1"/>
</dbReference>
<keyword evidence="2" id="KW-1185">Reference proteome</keyword>
<dbReference type="EMBL" id="BAABJQ010000002">
    <property type="protein sequence ID" value="GAA5179100.1"/>
    <property type="molecule type" value="Genomic_DNA"/>
</dbReference>
<evidence type="ECO:0008006" key="3">
    <source>
        <dbReference type="Google" id="ProtNLM"/>
    </source>
</evidence>